<evidence type="ECO:0000313" key="2">
    <source>
        <dbReference type="EMBL" id="TQJ00733.1"/>
    </source>
</evidence>
<evidence type="ECO:0008006" key="4">
    <source>
        <dbReference type="Google" id="ProtNLM"/>
    </source>
</evidence>
<feature type="compositionally biased region" description="Low complexity" evidence="1">
    <location>
        <begin position="43"/>
        <end position="55"/>
    </location>
</feature>
<comment type="caution">
    <text evidence="2">The sequence shown here is derived from an EMBL/GenBank/DDBJ whole genome shotgun (WGS) entry which is preliminary data.</text>
</comment>
<sequence length="207" mass="21317">MRPGRLIVVTAVALAGLGGCADRPNDLDTYYDDPRETTEAGGAPSSVRPSTSAPAVPAPPPTVLRDAVGSAVLTDADVAAEGVQPVDGVGPMSCLAELPRAAEPELRRSAHWEYPTGSVLRQQVIGYPDRPAAEVLGAFACAAGQPFPVTSPAGAEAERAWCVGTRCTVLLARGRIVSGVQVDAGSAERAREATVRLTPVAAVALRR</sequence>
<dbReference type="AlphaFoldDB" id="A0A542DCE4"/>
<proteinExistence type="predicted"/>
<reference evidence="2 3" key="1">
    <citation type="submission" date="2019-06" db="EMBL/GenBank/DDBJ databases">
        <title>Sequencing the genomes of 1000 actinobacteria strains.</title>
        <authorList>
            <person name="Klenk H.-P."/>
        </authorList>
    </citation>
    <scope>NUCLEOTIDE SEQUENCE [LARGE SCALE GENOMIC DNA]</scope>
    <source>
        <strain evidence="2 3">DSM 45679</strain>
    </source>
</reference>
<organism evidence="2 3">
    <name type="scientific">Amycolatopsis cihanbeyliensis</name>
    <dbReference type="NCBI Taxonomy" id="1128664"/>
    <lineage>
        <taxon>Bacteria</taxon>
        <taxon>Bacillati</taxon>
        <taxon>Actinomycetota</taxon>
        <taxon>Actinomycetes</taxon>
        <taxon>Pseudonocardiales</taxon>
        <taxon>Pseudonocardiaceae</taxon>
        <taxon>Amycolatopsis</taxon>
    </lineage>
</organism>
<feature type="region of interest" description="Disordered" evidence="1">
    <location>
        <begin position="23"/>
        <end position="62"/>
    </location>
</feature>
<keyword evidence="3" id="KW-1185">Reference proteome</keyword>
<protein>
    <recommendedName>
        <fullName evidence="4">PknH-like protein</fullName>
    </recommendedName>
</protein>
<dbReference type="EMBL" id="VFML01000001">
    <property type="protein sequence ID" value="TQJ00733.1"/>
    <property type="molecule type" value="Genomic_DNA"/>
</dbReference>
<dbReference type="PROSITE" id="PS51257">
    <property type="entry name" value="PROKAR_LIPOPROTEIN"/>
    <property type="match status" value="1"/>
</dbReference>
<gene>
    <name evidence="2" type="ORF">FB471_0379</name>
</gene>
<dbReference type="Proteomes" id="UP000320876">
    <property type="component" value="Unassembled WGS sequence"/>
</dbReference>
<accession>A0A542DCE4</accession>
<evidence type="ECO:0000256" key="1">
    <source>
        <dbReference type="SAM" id="MobiDB-lite"/>
    </source>
</evidence>
<dbReference type="RefSeq" id="WP_141995628.1">
    <property type="nucleotide sequence ID" value="NZ_VFML01000001.1"/>
</dbReference>
<evidence type="ECO:0000313" key="3">
    <source>
        <dbReference type="Proteomes" id="UP000320876"/>
    </source>
</evidence>
<name>A0A542DCE4_AMYCI</name>
<dbReference type="OrthoDB" id="3689832at2"/>